<name>A0ABV0X3X2_9TELE</name>
<evidence type="ECO:0000313" key="2">
    <source>
        <dbReference type="Proteomes" id="UP001444071"/>
    </source>
</evidence>
<organism evidence="1 2">
    <name type="scientific">Xenotaenia resolanae</name>
    <dbReference type="NCBI Taxonomy" id="208358"/>
    <lineage>
        <taxon>Eukaryota</taxon>
        <taxon>Metazoa</taxon>
        <taxon>Chordata</taxon>
        <taxon>Craniata</taxon>
        <taxon>Vertebrata</taxon>
        <taxon>Euteleostomi</taxon>
        <taxon>Actinopterygii</taxon>
        <taxon>Neopterygii</taxon>
        <taxon>Teleostei</taxon>
        <taxon>Neoteleostei</taxon>
        <taxon>Acanthomorphata</taxon>
        <taxon>Ovalentaria</taxon>
        <taxon>Atherinomorphae</taxon>
        <taxon>Cyprinodontiformes</taxon>
        <taxon>Goodeidae</taxon>
        <taxon>Xenotaenia</taxon>
    </lineage>
</organism>
<evidence type="ECO:0000313" key="1">
    <source>
        <dbReference type="EMBL" id="MEQ2276065.1"/>
    </source>
</evidence>
<reference evidence="1 2" key="1">
    <citation type="submission" date="2021-06" db="EMBL/GenBank/DDBJ databases">
        <authorList>
            <person name="Palmer J.M."/>
        </authorList>
    </citation>
    <scope>NUCLEOTIDE SEQUENCE [LARGE SCALE GENOMIC DNA]</scope>
    <source>
        <strain evidence="1 2">XR_2019</strain>
        <tissue evidence="1">Muscle</tissue>
    </source>
</reference>
<comment type="caution">
    <text evidence="1">The sequence shown here is derived from an EMBL/GenBank/DDBJ whole genome shotgun (WGS) entry which is preliminary data.</text>
</comment>
<gene>
    <name evidence="1" type="ORF">XENORESO_017498</name>
</gene>
<protein>
    <submittedName>
        <fullName evidence="1">Uncharacterized protein</fullName>
    </submittedName>
</protein>
<accession>A0ABV0X3X2</accession>
<dbReference type="Proteomes" id="UP001444071">
    <property type="component" value="Unassembled WGS sequence"/>
</dbReference>
<proteinExistence type="predicted"/>
<dbReference type="EMBL" id="JAHRIM010084182">
    <property type="protein sequence ID" value="MEQ2276065.1"/>
    <property type="molecule type" value="Genomic_DNA"/>
</dbReference>
<sequence>METLTLDLLTLNSHRGLDTERVNSLPPPPEPQVLTKTEDFALHFSVFLSCLPRLEMLAKVEYGVQKYIKVPQSDECFHFLQFLQDVMEKFSFQPQLFTEGVLVLTDTSDAEVDSDIFDELVKTGVRAFKVGYRKQPATDFDISLVEDESQSSVQPIL</sequence>
<keyword evidence="2" id="KW-1185">Reference proteome</keyword>